<keyword evidence="4" id="KW-0410">Iron transport</keyword>
<dbReference type="InterPro" id="IPR039426">
    <property type="entry name" value="TonB-dep_rcpt-like"/>
</dbReference>
<evidence type="ECO:0000256" key="6">
    <source>
        <dbReference type="ARBA" id="ARBA00022729"/>
    </source>
</evidence>
<dbReference type="InterPro" id="IPR036942">
    <property type="entry name" value="Beta-barrel_TonB_sf"/>
</dbReference>
<keyword evidence="6" id="KW-0732">Signal</keyword>
<evidence type="ECO:0000259" key="15">
    <source>
        <dbReference type="Pfam" id="PF07715"/>
    </source>
</evidence>
<dbReference type="EMBL" id="AYYF01001073">
    <property type="protein sequence ID" value="ETK12707.1"/>
    <property type="molecule type" value="Genomic_DNA"/>
</dbReference>
<comment type="similarity">
    <text evidence="12 13">Belongs to the TonB-dependent receptor family.</text>
</comment>
<name>W2D223_9BACT</name>
<evidence type="ECO:0000256" key="5">
    <source>
        <dbReference type="ARBA" id="ARBA00022692"/>
    </source>
</evidence>
<evidence type="ECO:0000256" key="2">
    <source>
        <dbReference type="ARBA" id="ARBA00022448"/>
    </source>
</evidence>
<dbReference type="GO" id="GO:0009279">
    <property type="term" value="C:cell outer membrane"/>
    <property type="evidence" value="ECO:0007669"/>
    <property type="project" value="UniProtKB-SubCell"/>
</dbReference>
<feature type="domain" description="TonB-dependent receptor-like beta-barrel" evidence="14">
    <location>
        <begin position="280"/>
        <end position="779"/>
    </location>
</feature>
<sequence length="809" mass="91368">MLNFYQIMDNVITYLNQEDLETLFLGLGLTLTTTLHAQDGQPKREYTNFQDTTFRLDEVSVTATRQRPMSITKLGVPNAYLPVSGSVIPTSMLTDRGIVNLQDAVKFLPGTRMRTTYGAYQQFQVRGFDHTPVMIDGVRDERTSINNSAPMGDLASVERIELLKGPASVLYGHSTVGGILNIIRKSPTARTTLNTRLTYGSWNDRRAMIDIGGRLIGPFNYRAVLNWQDVEGYRYANDRRFSGYAAIGARWENQELDIRGGFNRDSYGTDIGLPKLMANDIFNADGTPYLAKGESLPGLNPRWRYNNESDFMLHHGSNVSVKYNYRFSPAFKLENRLAYTYDNIDYFSTEELSYPTSDEPIYKHYYMAGGKKKFIDLDTVQLTYPLRFAYTVHTVNEQLEASGSVSLGRGMKYNYLAGYNYVYFFRDTYRGYGGGYKLSDLIEGPGLYSKVAVRNPHSMGYMEPHFSGGTSTRNYTHSVYLQNLLELSEKFKVMVSGRFDQFIFKTATAKINRLKTREYSELPDYDQTSTSAFTYRIGAVYLPTPGLSLYGSFANFFQPYRNIVNTATTVYIGADGNRFYPTSGEEAFKAQKGYQGEIGARYNLTSRLQATASLFYIRRENENKTLNSRYVDPTDGKTKSVVGQVAGSDSKGLEVEVAYTPTDGLSLLAGYGYTDSRIRKFSFSPERLIEDGFMDKGTQVQDGMRQAGIPINTFYLAASYTFTRGPLQGLGLNATANYMDNVYRDLNKTLIYGAYWDTDLGIAYRLKNGVRLQVNINNVLDDRTFTQSLGTQITPRTPRSYLFTIGYSL</sequence>
<keyword evidence="10 12" id="KW-0472">Membrane</keyword>
<evidence type="ECO:0000313" key="17">
    <source>
        <dbReference type="Proteomes" id="UP000034980"/>
    </source>
</evidence>
<reference evidence="16 17" key="1">
    <citation type="submission" date="2013-11" db="EMBL/GenBank/DDBJ databases">
        <title>Single cell genomics of uncultured Tannerella BU063 (oral taxon 286).</title>
        <authorList>
            <person name="Beall C.J."/>
            <person name="Campbell A.G."/>
            <person name="Griffen A.L."/>
            <person name="Podar M."/>
            <person name="Leys E.J."/>
        </authorList>
    </citation>
    <scope>NUCLEOTIDE SEQUENCE [LARGE SCALE GENOMIC DNA]</scope>
    <source>
        <strain evidence="16">Cell 8/11</strain>
    </source>
</reference>
<dbReference type="Gene3D" id="2.40.170.20">
    <property type="entry name" value="TonB-dependent receptor, beta-barrel domain"/>
    <property type="match status" value="1"/>
</dbReference>
<evidence type="ECO:0000313" key="16">
    <source>
        <dbReference type="EMBL" id="ETK12707.1"/>
    </source>
</evidence>
<dbReference type="InterPro" id="IPR037066">
    <property type="entry name" value="Plug_dom_sf"/>
</dbReference>
<keyword evidence="8" id="KW-0406">Ion transport</keyword>
<gene>
    <name evidence="16" type="ORF">T235_07755</name>
</gene>
<keyword evidence="7" id="KW-0408">Iron</keyword>
<evidence type="ECO:0000256" key="10">
    <source>
        <dbReference type="ARBA" id="ARBA00023136"/>
    </source>
</evidence>
<dbReference type="InterPro" id="IPR012910">
    <property type="entry name" value="Plug_dom"/>
</dbReference>
<dbReference type="Gene3D" id="2.170.130.10">
    <property type="entry name" value="TonB-dependent receptor, plug domain"/>
    <property type="match status" value="1"/>
</dbReference>
<dbReference type="PANTHER" id="PTHR32552">
    <property type="entry name" value="FERRICHROME IRON RECEPTOR-RELATED"/>
    <property type="match status" value="1"/>
</dbReference>
<keyword evidence="2 12" id="KW-0813">Transport</keyword>
<dbReference type="SUPFAM" id="SSF56935">
    <property type="entry name" value="Porins"/>
    <property type="match status" value="1"/>
</dbReference>
<dbReference type="Pfam" id="PF07715">
    <property type="entry name" value="Plug"/>
    <property type="match status" value="1"/>
</dbReference>
<dbReference type="PROSITE" id="PS52016">
    <property type="entry name" value="TONB_DEPENDENT_REC_3"/>
    <property type="match status" value="1"/>
</dbReference>
<evidence type="ECO:0000256" key="4">
    <source>
        <dbReference type="ARBA" id="ARBA00022496"/>
    </source>
</evidence>
<evidence type="ECO:0000256" key="11">
    <source>
        <dbReference type="ARBA" id="ARBA00023237"/>
    </source>
</evidence>
<evidence type="ECO:0000256" key="3">
    <source>
        <dbReference type="ARBA" id="ARBA00022452"/>
    </source>
</evidence>
<organism evidence="16 17">
    <name type="scientific">Tannerella sp. oral taxon BU063 isolate Cell 8/11</name>
    <dbReference type="NCBI Taxonomy" id="1411915"/>
    <lineage>
        <taxon>Bacteria</taxon>
        <taxon>Pseudomonadati</taxon>
        <taxon>Bacteroidota</taxon>
        <taxon>Bacteroidia</taxon>
        <taxon>Bacteroidales</taxon>
        <taxon>Tannerellaceae</taxon>
        <taxon>Tannerella</taxon>
    </lineage>
</organism>
<dbReference type="AlphaFoldDB" id="W2D223"/>
<evidence type="ECO:0000256" key="9">
    <source>
        <dbReference type="ARBA" id="ARBA00023077"/>
    </source>
</evidence>
<feature type="domain" description="TonB-dependent receptor plug" evidence="15">
    <location>
        <begin position="81"/>
        <end position="179"/>
    </location>
</feature>
<dbReference type="Proteomes" id="UP000034980">
    <property type="component" value="Unassembled WGS sequence"/>
</dbReference>
<protein>
    <submittedName>
        <fullName evidence="16">TonB-denpendent receptor</fullName>
    </submittedName>
</protein>
<keyword evidence="11 12" id="KW-0998">Cell outer membrane</keyword>
<evidence type="ECO:0000256" key="7">
    <source>
        <dbReference type="ARBA" id="ARBA00023004"/>
    </source>
</evidence>
<dbReference type="InterPro" id="IPR000531">
    <property type="entry name" value="Beta-barrel_TonB"/>
</dbReference>
<evidence type="ECO:0000256" key="12">
    <source>
        <dbReference type="PROSITE-ProRule" id="PRU01360"/>
    </source>
</evidence>
<dbReference type="GO" id="GO:0015344">
    <property type="term" value="F:siderophore uptake transmembrane transporter activity"/>
    <property type="evidence" value="ECO:0007669"/>
    <property type="project" value="TreeGrafter"/>
</dbReference>
<evidence type="ECO:0000256" key="13">
    <source>
        <dbReference type="RuleBase" id="RU003357"/>
    </source>
</evidence>
<dbReference type="PATRIC" id="fig|1411915.3.peg.679"/>
<proteinExistence type="inferred from homology"/>
<keyword evidence="5 12" id="KW-0812">Transmembrane</keyword>
<keyword evidence="9 13" id="KW-0798">TonB box</keyword>
<accession>W2D223</accession>
<evidence type="ECO:0000259" key="14">
    <source>
        <dbReference type="Pfam" id="PF00593"/>
    </source>
</evidence>
<evidence type="ECO:0000256" key="8">
    <source>
        <dbReference type="ARBA" id="ARBA00023065"/>
    </source>
</evidence>
<keyword evidence="3 12" id="KW-1134">Transmembrane beta strand</keyword>
<dbReference type="Pfam" id="PF00593">
    <property type="entry name" value="TonB_dep_Rec_b-barrel"/>
    <property type="match status" value="1"/>
</dbReference>
<dbReference type="CDD" id="cd01347">
    <property type="entry name" value="ligand_gated_channel"/>
    <property type="match status" value="1"/>
</dbReference>
<dbReference type="PANTHER" id="PTHR32552:SF68">
    <property type="entry name" value="FERRICHROME OUTER MEMBRANE TRANSPORTER_PHAGE RECEPTOR"/>
    <property type="match status" value="1"/>
</dbReference>
<evidence type="ECO:0000256" key="1">
    <source>
        <dbReference type="ARBA" id="ARBA00004571"/>
    </source>
</evidence>
<comment type="subcellular location">
    <subcellularLocation>
        <location evidence="1 12">Cell outer membrane</location>
        <topology evidence="1 12">Multi-pass membrane protein</topology>
    </subcellularLocation>
</comment>
<keyword evidence="16" id="KW-0675">Receptor</keyword>
<comment type="caution">
    <text evidence="16">The sequence shown here is derived from an EMBL/GenBank/DDBJ whole genome shotgun (WGS) entry which is preliminary data.</text>
</comment>